<proteinExistence type="predicted"/>
<dbReference type="Proteomes" id="UP000246085">
    <property type="component" value="Chromosome BRAD3257"/>
</dbReference>
<dbReference type="AlphaFoldDB" id="A0A2U3Q8G8"/>
<dbReference type="EMBL" id="LS398110">
    <property type="protein sequence ID" value="SPP97722.1"/>
    <property type="molecule type" value="Genomic_DNA"/>
</dbReference>
<name>A0A2U3Q8G8_9BRAD</name>
<reference evidence="1 2" key="1">
    <citation type="submission" date="2018-03" db="EMBL/GenBank/DDBJ databases">
        <authorList>
            <person name="Gully D."/>
        </authorList>
    </citation>
    <scope>NUCLEOTIDE SEQUENCE [LARGE SCALE GENOMIC DNA]</scope>
    <source>
        <strain evidence="1">ORS3257</strain>
    </source>
</reference>
<protein>
    <submittedName>
        <fullName evidence="1">Uncharacterized protein</fullName>
    </submittedName>
</protein>
<sequence>MSRAAGAGICIAALAPLAAQKVTVAAKRPARINVLNIQKAPRPCRFVSRLVLVGPQPTNVTVRKATPR</sequence>
<evidence type="ECO:0000313" key="2">
    <source>
        <dbReference type="Proteomes" id="UP000246085"/>
    </source>
</evidence>
<accession>A0A2U3Q8G8</accession>
<gene>
    <name evidence="1" type="ORF">BRAD3257_6851</name>
</gene>
<evidence type="ECO:0000313" key="1">
    <source>
        <dbReference type="EMBL" id="SPP97722.1"/>
    </source>
</evidence>
<organism evidence="1 2">
    <name type="scientific">Bradyrhizobium vignae</name>
    <dbReference type="NCBI Taxonomy" id="1549949"/>
    <lineage>
        <taxon>Bacteria</taxon>
        <taxon>Pseudomonadati</taxon>
        <taxon>Pseudomonadota</taxon>
        <taxon>Alphaproteobacteria</taxon>
        <taxon>Hyphomicrobiales</taxon>
        <taxon>Nitrobacteraceae</taxon>
        <taxon>Bradyrhizobium</taxon>
    </lineage>
</organism>
<dbReference type="KEGG" id="bvz:BRAD3257_6851"/>